<keyword evidence="3" id="KW-1185">Reference proteome</keyword>
<evidence type="ECO:0000313" key="2">
    <source>
        <dbReference type="EMBL" id="MFB9904339.1"/>
    </source>
</evidence>
<dbReference type="InterPro" id="IPR032466">
    <property type="entry name" value="Metal_Hydrolase"/>
</dbReference>
<dbReference type="InterPro" id="IPR006680">
    <property type="entry name" value="Amidohydro-rel"/>
</dbReference>
<dbReference type="PANTHER" id="PTHR43135">
    <property type="entry name" value="ALPHA-D-RIBOSE 1-METHYLPHOSPHONATE 5-TRIPHOSPHATE DIPHOSPHATASE"/>
    <property type="match status" value="1"/>
</dbReference>
<dbReference type="Gene3D" id="3.30.110.90">
    <property type="entry name" value="Amidohydrolase"/>
    <property type="match status" value="1"/>
</dbReference>
<dbReference type="SUPFAM" id="SSF51556">
    <property type="entry name" value="Metallo-dependent hydrolases"/>
    <property type="match status" value="1"/>
</dbReference>
<dbReference type="SUPFAM" id="SSF51338">
    <property type="entry name" value="Composite domain of metallo-dependent hydrolases"/>
    <property type="match status" value="1"/>
</dbReference>
<dbReference type="Gene3D" id="2.30.40.10">
    <property type="entry name" value="Urease, subunit C, domain 1"/>
    <property type="match status" value="1"/>
</dbReference>
<evidence type="ECO:0000259" key="1">
    <source>
        <dbReference type="Pfam" id="PF01979"/>
    </source>
</evidence>
<sequence length="410" mass="42622">MVRTSIHNVRIFDGTAISEHDSVLVEDGVIARVGGVTGGADEVVDGAGRTLLPGLVDAHTHVFGSVENLGLALAFGVTTEVDLFSFPPDATAALLAESRERDDVAEMVTAGMLACPPGSRPALMLPGLLPTVDGPEHAAAFVAARVAEGSGCIKVHLDDGANHGMSVPLFDVPTLRALGHAAREAGLSTVAHVSDARTMELALEAGLDMATHLPLDETMSAEAVSAAAARGQAVIPTLAIAEFAVEPNRGRSLVDDPRIADFLPPAAHEALRDGTEGLAVEEPPPGSSMEKVLASMRRLHEAGVTVLVGTDANNAPFRACPVVHGAAIHRELELFVASGFTPTEALAAATSLPAKHFGLHDRGRIGMGLRADLVLVNGDPTRDILATRDIAGVWRRGVRCTRNSRATSNT</sequence>
<dbReference type="PANTHER" id="PTHR43135:SF3">
    <property type="entry name" value="ALPHA-D-RIBOSE 1-METHYLPHOSPHONATE 5-TRIPHOSPHATE DIPHOSPHATASE"/>
    <property type="match status" value="1"/>
</dbReference>
<dbReference type="Proteomes" id="UP001589693">
    <property type="component" value="Unassembled WGS sequence"/>
</dbReference>
<proteinExistence type="predicted"/>
<protein>
    <submittedName>
        <fullName evidence="2">Amidohydrolase family protein</fullName>
    </submittedName>
</protein>
<comment type="caution">
    <text evidence="2">The sequence shown here is derived from an EMBL/GenBank/DDBJ whole genome shotgun (WGS) entry which is preliminary data.</text>
</comment>
<dbReference type="InterPro" id="IPR011059">
    <property type="entry name" value="Metal-dep_hydrolase_composite"/>
</dbReference>
<dbReference type="EMBL" id="JBHLZU010000009">
    <property type="protein sequence ID" value="MFB9904339.1"/>
    <property type="molecule type" value="Genomic_DNA"/>
</dbReference>
<dbReference type="InterPro" id="IPR051781">
    <property type="entry name" value="Metallo-dep_Hydrolase"/>
</dbReference>
<name>A0ABV5ZWD6_9PSEU</name>
<dbReference type="Pfam" id="PF01979">
    <property type="entry name" value="Amidohydro_1"/>
    <property type="match status" value="1"/>
</dbReference>
<gene>
    <name evidence="2" type="ORF">ACFFQA_10360</name>
</gene>
<reference evidence="2 3" key="1">
    <citation type="submission" date="2024-09" db="EMBL/GenBank/DDBJ databases">
        <authorList>
            <person name="Sun Q."/>
            <person name="Mori K."/>
        </authorList>
    </citation>
    <scope>NUCLEOTIDE SEQUENCE [LARGE SCALE GENOMIC DNA]</scope>
    <source>
        <strain evidence="2 3">TBRC 7907</strain>
    </source>
</reference>
<accession>A0ABV5ZWD6</accession>
<organism evidence="2 3">
    <name type="scientific">Allokutzneria oryzae</name>
    <dbReference type="NCBI Taxonomy" id="1378989"/>
    <lineage>
        <taxon>Bacteria</taxon>
        <taxon>Bacillati</taxon>
        <taxon>Actinomycetota</taxon>
        <taxon>Actinomycetes</taxon>
        <taxon>Pseudonocardiales</taxon>
        <taxon>Pseudonocardiaceae</taxon>
        <taxon>Allokutzneria</taxon>
    </lineage>
</organism>
<dbReference type="RefSeq" id="WP_377851541.1">
    <property type="nucleotide sequence ID" value="NZ_JBHLZU010000009.1"/>
</dbReference>
<dbReference type="Gene3D" id="3.40.50.10910">
    <property type="entry name" value="Amidohydrolase"/>
    <property type="match status" value="1"/>
</dbReference>
<evidence type="ECO:0000313" key="3">
    <source>
        <dbReference type="Proteomes" id="UP001589693"/>
    </source>
</evidence>
<feature type="domain" description="Amidohydrolase-related" evidence="1">
    <location>
        <begin position="50"/>
        <end position="397"/>
    </location>
</feature>
<dbReference type="Gene3D" id="1.20.58.520">
    <property type="entry name" value="Amidohydrolase"/>
    <property type="match status" value="1"/>
</dbReference>